<proteinExistence type="inferred from homology"/>
<dbReference type="InterPro" id="IPR016292">
    <property type="entry name" value="Epoxide_hydrolase"/>
</dbReference>
<dbReference type="Pfam" id="PF06441">
    <property type="entry name" value="EHN"/>
    <property type="match status" value="1"/>
</dbReference>
<protein>
    <submittedName>
        <fullName evidence="5">Epoxide hydrolase-like protein</fullName>
    </submittedName>
</protein>
<feature type="active site" description="Nucleophile" evidence="3">
    <location>
        <position position="184"/>
    </location>
</feature>
<dbReference type="GO" id="GO:0097176">
    <property type="term" value="P:epoxide metabolic process"/>
    <property type="evidence" value="ECO:0007669"/>
    <property type="project" value="TreeGrafter"/>
</dbReference>
<evidence type="ECO:0000259" key="4">
    <source>
        <dbReference type="Pfam" id="PF06441"/>
    </source>
</evidence>
<dbReference type="Proteomes" id="UP000799753">
    <property type="component" value="Unassembled WGS sequence"/>
</dbReference>
<dbReference type="SUPFAM" id="SSF53474">
    <property type="entry name" value="alpha/beta-Hydrolases"/>
    <property type="match status" value="1"/>
</dbReference>
<evidence type="ECO:0000313" key="5">
    <source>
        <dbReference type="EMBL" id="KAF2638444.1"/>
    </source>
</evidence>
<dbReference type="PIRSF" id="PIRSF001112">
    <property type="entry name" value="Epoxide_hydrolase"/>
    <property type="match status" value="1"/>
</dbReference>
<gene>
    <name evidence="5" type="ORF">P280DRAFT_551550</name>
</gene>
<dbReference type="OrthoDB" id="7130006at2759"/>
<dbReference type="AlphaFoldDB" id="A0A6A6RWV1"/>
<evidence type="ECO:0000256" key="1">
    <source>
        <dbReference type="ARBA" id="ARBA00010088"/>
    </source>
</evidence>
<dbReference type="PRINTS" id="PR00412">
    <property type="entry name" value="EPOXHYDRLASE"/>
</dbReference>
<keyword evidence="6" id="KW-1185">Reference proteome</keyword>
<reference evidence="5" key="1">
    <citation type="journal article" date="2020" name="Stud. Mycol.">
        <title>101 Dothideomycetes genomes: a test case for predicting lifestyles and emergence of pathogens.</title>
        <authorList>
            <person name="Haridas S."/>
            <person name="Albert R."/>
            <person name="Binder M."/>
            <person name="Bloem J."/>
            <person name="Labutti K."/>
            <person name="Salamov A."/>
            <person name="Andreopoulos B."/>
            <person name="Baker S."/>
            <person name="Barry K."/>
            <person name="Bills G."/>
            <person name="Bluhm B."/>
            <person name="Cannon C."/>
            <person name="Castanera R."/>
            <person name="Culley D."/>
            <person name="Daum C."/>
            <person name="Ezra D."/>
            <person name="Gonzalez J."/>
            <person name="Henrissat B."/>
            <person name="Kuo A."/>
            <person name="Liang C."/>
            <person name="Lipzen A."/>
            <person name="Lutzoni F."/>
            <person name="Magnuson J."/>
            <person name="Mondo S."/>
            <person name="Nolan M."/>
            <person name="Ohm R."/>
            <person name="Pangilinan J."/>
            <person name="Park H.-J."/>
            <person name="Ramirez L."/>
            <person name="Alfaro M."/>
            <person name="Sun H."/>
            <person name="Tritt A."/>
            <person name="Yoshinaga Y."/>
            <person name="Zwiers L.-H."/>
            <person name="Turgeon B."/>
            <person name="Goodwin S."/>
            <person name="Spatafora J."/>
            <person name="Crous P."/>
            <person name="Grigoriev I."/>
        </authorList>
    </citation>
    <scope>NUCLEOTIDE SEQUENCE</scope>
    <source>
        <strain evidence="5">CBS 473.64</strain>
    </source>
</reference>
<feature type="domain" description="Epoxide hydrolase N-terminal" evidence="4">
    <location>
        <begin position="10"/>
        <end position="117"/>
    </location>
</feature>
<dbReference type="InterPro" id="IPR000639">
    <property type="entry name" value="Epox_hydrolase-like"/>
</dbReference>
<comment type="similarity">
    <text evidence="1">Belongs to the peptidase S33 family.</text>
</comment>
<evidence type="ECO:0000256" key="2">
    <source>
        <dbReference type="ARBA" id="ARBA00022801"/>
    </source>
</evidence>
<accession>A0A6A6RWV1</accession>
<dbReference type="InterPro" id="IPR010497">
    <property type="entry name" value="Epoxide_hydro_N"/>
</dbReference>
<keyword evidence="2 5" id="KW-0378">Hydrolase</keyword>
<dbReference type="Gene3D" id="3.40.50.1820">
    <property type="entry name" value="alpha/beta hydrolase"/>
    <property type="match status" value="1"/>
</dbReference>
<sequence length="384" mass="43102">MPYSPPSSAKPFTLTIPDADLASFNALLALTPLGPKTYENTQESANYGVTYEWLSSAKDNWLTSYSWRAQETHINSFPNYKIQIEDIDVHFIGLFSTKKDAVPIILMHGWPGSFVEFLPLVELVRKRYEGKECPYHIVVPSLPGYTLSGSGPQDKNWTIEDSARILNSLMKELGFGRYIAQGGDVGSFVARVLAAEYEECVGVHLNMFSTREVPDRSTLSPLETTALDRATNWNKTGTAYAHEHATRPSTIGHVLSSNPLALLAWIGEKFLEWTDTSPPLTTILTNVSLYWFTGSFPRSIYPYRALFSPDRAEFKFLDKPTGFSFFPFELFPGLKGVIEKQANLVSYRQHEHGGHFAALEQPEELWDDVEEFVGKAWEGGVAKL</sequence>
<evidence type="ECO:0000313" key="6">
    <source>
        <dbReference type="Proteomes" id="UP000799753"/>
    </source>
</evidence>
<dbReference type="PANTHER" id="PTHR21661:SF39">
    <property type="entry name" value="HYDROLASE, PUTATIVE (AFU_ORTHOLOGUE AFUA_3G08960)-RELATED"/>
    <property type="match status" value="1"/>
</dbReference>
<organism evidence="5 6">
    <name type="scientific">Massarina eburnea CBS 473.64</name>
    <dbReference type="NCBI Taxonomy" id="1395130"/>
    <lineage>
        <taxon>Eukaryota</taxon>
        <taxon>Fungi</taxon>
        <taxon>Dikarya</taxon>
        <taxon>Ascomycota</taxon>
        <taxon>Pezizomycotina</taxon>
        <taxon>Dothideomycetes</taxon>
        <taxon>Pleosporomycetidae</taxon>
        <taxon>Pleosporales</taxon>
        <taxon>Massarineae</taxon>
        <taxon>Massarinaceae</taxon>
        <taxon>Massarina</taxon>
    </lineage>
</organism>
<feature type="active site" description="Proton acceptor" evidence="3">
    <location>
        <position position="355"/>
    </location>
</feature>
<evidence type="ECO:0000256" key="3">
    <source>
        <dbReference type="PIRSR" id="PIRSR001112-1"/>
    </source>
</evidence>
<name>A0A6A6RWV1_9PLEO</name>
<dbReference type="InterPro" id="IPR029058">
    <property type="entry name" value="AB_hydrolase_fold"/>
</dbReference>
<dbReference type="EMBL" id="MU006790">
    <property type="protein sequence ID" value="KAF2638444.1"/>
    <property type="molecule type" value="Genomic_DNA"/>
</dbReference>
<dbReference type="GO" id="GO:0004301">
    <property type="term" value="F:epoxide hydrolase activity"/>
    <property type="evidence" value="ECO:0007669"/>
    <property type="project" value="TreeGrafter"/>
</dbReference>
<dbReference type="PANTHER" id="PTHR21661">
    <property type="entry name" value="EPOXIDE HYDROLASE 1-RELATED"/>
    <property type="match status" value="1"/>
</dbReference>
<feature type="active site" description="Proton donor" evidence="3">
    <location>
        <position position="303"/>
    </location>
</feature>